<dbReference type="OrthoDB" id="107551at2"/>
<dbReference type="SUPFAM" id="SSF51445">
    <property type="entry name" value="(Trans)glycosidases"/>
    <property type="match status" value="1"/>
</dbReference>
<organism evidence="7 8">
    <name type="scientific">Mucilaginibacter gossypiicola</name>
    <dbReference type="NCBI Taxonomy" id="551995"/>
    <lineage>
        <taxon>Bacteria</taxon>
        <taxon>Pseudomonadati</taxon>
        <taxon>Bacteroidota</taxon>
        <taxon>Sphingobacteriia</taxon>
        <taxon>Sphingobacteriales</taxon>
        <taxon>Sphingobacteriaceae</taxon>
        <taxon>Mucilaginibacter</taxon>
    </lineage>
</organism>
<keyword evidence="3" id="KW-0732">Signal</keyword>
<dbReference type="GO" id="GO:0006004">
    <property type="term" value="P:fucose metabolic process"/>
    <property type="evidence" value="ECO:0007669"/>
    <property type="project" value="TreeGrafter"/>
</dbReference>
<dbReference type="PANTHER" id="PTHR10030">
    <property type="entry name" value="ALPHA-L-FUCOSIDASE"/>
    <property type="match status" value="1"/>
</dbReference>
<keyword evidence="5" id="KW-0326">Glycosidase</keyword>
<evidence type="ECO:0000256" key="5">
    <source>
        <dbReference type="ARBA" id="ARBA00023295"/>
    </source>
</evidence>
<dbReference type="InterPro" id="IPR017853">
    <property type="entry name" value="GH"/>
</dbReference>
<keyword evidence="8" id="KW-1185">Reference proteome</keyword>
<protein>
    <recommendedName>
        <fullName evidence="2">alpha-L-fucosidase</fullName>
        <ecNumber evidence="2">3.2.1.51</ecNumber>
    </recommendedName>
</protein>
<proteinExistence type="inferred from homology"/>
<dbReference type="RefSeq" id="WP_091212053.1">
    <property type="nucleotide sequence ID" value="NZ_FOCL01000005.1"/>
</dbReference>
<evidence type="ECO:0000256" key="3">
    <source>
        <dbReference type="ARBA" id="ARBA00022729"/>
    </source>
</evidence>
<dbReference type="InterPro" id="IPR000933">
    <property type="entry name" value="Glyco_hydro_29"/>
</dbReference>
<accession>A0A1H8LQ96</accession>
<dbReference type="AlphaFoldDB" id="A0A1H8LQ96"/>
<dbReference type="GO" id="GO:0004560">
    <property type="term" value="F:alpha-L-fucosidase activity"/>
    <property type="evidence" value="ECO:0007669"/>
    <property type="project" value="InterPro"/>
</dbReference>
<dbReference type="InterPro" id="IPR057739">
    <property type="entry name" value="Glyco_hydro_29_N"/>
</dbReference>
<sequence>MAFRLFMRKILIGIFLVAVTTFTFHSRCMAQSIRIARPTPEQLAFQNMELGVFIHFSIDTYAPQGAIQGSTPASAFNPTNLDAEQWVLAAKALGAKYVVLTARHEQGFCIWPTSTTDYSIKSSPYKNGKGDIVREFVDACRKYGLKVGLYTAPWIDLHWEAVHTGYKGGATGNIDKLNDQATYDLALKKEKEQLRELMTNYGPLAFIWDDHFGRSDVLDSIPHGGKFRSFYAILTKYAHMLQPKCLLLGRDVEHVGNENGYAGYPLWNALNTIDGTAYTVSKTYKWDHANTGLPLGKYYRPQLAPTTNGFSTGGWMWDGPRKPTLLKQRMKVYYQTIGRGSGLIINMPPDRSGLIPADLIAAAKATGDEIKRRFSAPVAKSNSRQPAQTLDFNGTKTFNHVIMMEDLQKGQKIARYTLEAKIDGQWKQIAEGQTIGHKRIESFPDVTGTALRFKVINDITEGAMMCSISVFNVTNAR</sequence>
<dbReference type="GO" id="GO:0005764">
    <property type="term" value="C:lysosome"/>
    <property type="evidence" value="ECO:0007669"/>
    <property type="project" value="TreeGrafter"/>
</dbReference>
<dbReference type="GO" id="GO:0016139">
    <property type="term" value="P:glycoside catabolic process"/>
    <property type="evidence" value="ECO:0007669"/>
    <property type="project" value="TreeGrafter"/>
</dbReference>
<dbReference type="Proteomes" id="UP000198942">
    <property type="component" value="Unassembled WGS sequence"/>
</dbReference>
<dbReference type="SMART" id="SM00812">
    <property type="entry name" value="Alpha_L_fucos"/>
    <property type="match status" value="1"/>
</dbReference>
<dbReference type="Gene3D" id="3.20.20.80">
    <property type="entry name" value="Glycosidases"/>
    <property type="match status" value="1"/>
</dbReference>
<comment type="similarity">
    <text evidence="1">Belongs to the glycosyl hydrolase 29 family.</text>
</comment>
<reference evidence="8" key="1">
    <citation type="submission" date="2016-10" db="EMBL/GenBank/DDBJ databases">
        <authorList>
            <person name="Varghese N."/>
            <person name="Submissions S."/>
        </authorList>
    </citation>
    <scope>NUCLEOTIDE SEQUENCE [LARGE SCALE GENOMIC DNA]</scope>
    <source>
        <strain evidence="8">Gh-48</strain>
    </source>
</reference>
<evidence type="ECO:0000256" key="2">
    <source>
        <dbReference type="ARBA" id="ARBA00012662"/>
    </source>
</evidence>
<keyword evidence="4" id="KW-0378">Hydrolase</keyword>
<evidence type="ECO:0000259" key="6">
    <source>
        <dbReference type="Pfam" id="PF01120"/>
    </source>
</evidence>
<dbReference type="PANTHER" id="PTHR10030:SF37">
    <property type="entry name" value="ALPHA-L-FUCOSIDASE-RELATED"/>
    <property type="match status" value="1"/>
</dbReference>
<dbReference type="EC" id="3.2.1.51" evidence="2"/>
<evidence type="ECO:0000256" key="1">
    <source>
        <dbReference type="ARBA" id="ARBA00007951"/>
    </source>
</evidence>
<gene>
    <name evidence="7" type="ORF">SAMN05192574_105202</name>
</gene>
<dbReference type="Pfam" id="PF01120">
    <property type="entry name" value="Alpha_L_fucos"/>
    <property type="match status" value="1"/>
</dbReference>
<dbReference type="Gene3D" id="2.60.120.260">
    <property type="entry name" value="Galactose-binding domain-like"/>
    <property type="match status" value="1"/>
</dbReference>
<dbReference type="STRING" id="551995.SAMN05192574_105202"/>
<dbReference type="EMBL" id="FOCL01000005">
    <property type="protein sequence ID" value="SEO07322.1"/>
    <property type="molecule type" value="Genomic_DNA"/>
</dbReference>
<feature type="domain" description="Glycoside hydrolase family 29 N-terminal" evidence="6">
    <location>
        <begin position="73"/>
        <end position="216"/>
    </location>
</feature>
<name>A0A1H8LQ96_9SPHI</name>
<evidence type="ECO:0000313" key="8">
    <source>
        <dbReference type="Proteomes" id="UP000198942"/>
    </source>
</evidence>
<evidence type="ECO:0000313" key="7">
    <source>
        <dbReference type="EMBL" id="SEO07322.1"/>
    </source>
</evidence>
<evidence type="ECO:0000256" key="4">
    <source>
        <dbReference type="ARBA" id="ARBA00022801"/>
    </source>
</evidence>